<evidence type="ECO:0000313" key="1">
    <source>
        <dbReference type="EMBL" id="KKC30168.1"/>
    </source>
</evidence>
<reference evidence="2" key="3">
    <citation type="submission" date="2015-02" db="EMBL/GenBank/DDBJ databases">
        <title>Genome analysis of three genomes within the thermophilic hydrogenogenic bacterial species Caldanaerobacter subterraneus.</title>
        <authorList>
            <person name="Sant'Anna F.H."/>
            <person name="Lebedinsky A."/>
            <person name="Sokolova T."/>
            <person name="Robb F.T."/>
            <person name="Gonzalez J.M."/>
        </authorList>
    </citation>
    <scope>NUCLEOTIDE SEQUENCE [LARGE SCALE GENOMIC DNA]</scope>
    <source>
        <strain evidence="2">DSM 12653</strain>
    </source>
</reference>
<reference evidence="1 2" key="2">
    <citation type="journal article" date="2015" name="BMC Genomics">
        <title>Analysis of three genomes within the thermophilic bacterial species Caldanaerobacter subterraneus with a focus on carbon monoxide dehydrogenase evolution and hydrolase diversity.</title>
        <authorList>
            <person name="Sant'Anna F.H."/>
            <person name="Lebedinsky A.V."/>
            <person name="Sokolova T.G."/>
            <person name="Robb F.T."/>
            <person name="Gonzalez J.M."/>
        </authorList>
    </citation>
    <scope>NUCLEOTIDE SEQUENCE [LARGE SCALE GENOMIC DNA]</scope>
    <source>
        <strain evidence="1 2">DSM 12653</strain>
    </source>
</reference>
<dbReference type="AlphaFoldDB" id="A0A0F5PNG6"/>
<proteinExistence type="predicted"/>
<gene>
    <name evidence="1" type="ORF">CDSM653_00804</name>
</gene>
<organism evidence="1 2">
    <name type="scientific">Caldanaerobacter subterraneus subsp. pacificus DSM 12653</name>
    <dbReference type="NCBI Taxonomy" id="391606"/>
    <lineage>
        <taxon>Bacteria</taxon>
        <taxon>Bacillati</taxon>
        <taxon>Bacillota</taxon>
        <taxon>Clostridia</taxon>
        <taxon>Thermoanaerobacterales</taxon>
        <taxon>Thermoanaerobacteraceae</taxon>
        <taxon>Caldanaerobacter</taxon>
    </lineage>
</organism>
<reference evidence="1 2" key="1">
    <citation type="submission" date="2008-07" db="EMBL/GenBank/DDBJ databases">
        <authorList>
            <person name="Gonzalez J."/>
            <person name="Sokolova T."/>
            <person name="Ferriera S."/>
            <person name="Johnson J."/>
            <person name="Kravitz S."/>
            <person name="Beeson K."/>
            <person name="Sutton G."/>
            <person name="Rogers Y.-H."/>
            <person name="Friedman R."/>
            <person name="Frazier M."/>
            <person name="Venter J.C."/>
        </authorList>
    </citation>
    <scope>NUCLEOTIDE SEQUENCE [LARGE SCALE GENOMIC DNA]</scope>
    <source>
        <strain evidence="1 2">DSM 12653</strain>
    </source>
</reference>
<dbReference type="EMBL" id="ABXP02000044">
    <property type="protein sequence ID" value="KKC30168.1"/>
    <property type="molecule type" value="Genomic_DNA"/>
</dbReference>
<protein>
    <submittedName>
        <fullName evidence="1">Uncharacterized protein</fullName>
    </submittedName>
</protein>
<evidence type="ECO:0000313" key="2">
    <source>
        <dbReference type="Proteomes" id="UP000010146"/>
    </source>
</evidence>
<dbReference type="Proteomes" id="UP000010146">
    <property type="component" value="Unassembled WGS sequence"/>
</dbReference>
<name>A0A0F5PNG6_9THEO</name>
<comment type="caution">
    <text evidence="1">The sequence shown here is derived from an EMBL/GenBank/DDBJ whole genome shotgun (WGS) entry which is preliminary data.</text>
</comment>
<accession>A0A0F5PNG6</accession>
<sequence>MVLSPVFPQNIRASPRPPPAHNKKAIINFNPPFPFSFPPPLQLALPCLPPKKKAPPPIPSSLRRGPAPPAPPFLFFFILPPLTPPPHTFPPVFLKTWAVMFLPPLPPLGPLFSPKYPPLPRRPRINLFFFSLFLKPAVLSPLFLTASPSI</sequence>